<dbReference type="InParanoid" id="A0A1Y2EH57"/>
<feature type="domain" description="Rhodopsin" evidence="8">
    <location>
        <begin position="3"/>
        <end position="86"/>
    </location>
</feature>
<dbReference type="EMBL" id="MCFJ01000001">
    <property type="protein sequence ID" value="ORY70911.1"/>
    <property type="molecule type" value="Genomic_DNA"/>
</dbReference>
<comment type="subcellular location">
    <subcellularLocation>
        <location evidence="1">Membrane</location>
        <topology evidence="1">Multi-pass membrane protein</topology>
    </subcellularLocation>
</comment>
<dbReference type="Proteomes" id="UP000193689">
    <property type="component" value="Unassembled WGS sequence"/>
</dbReference>
<evidence type="ECO:0000256" key="7">
    <source>
        <dbReference type="SAM" id="Phobius"/>
    </source>
</evidence>
<proteinExistence type="inferred from homology"/>
<sequence>MVIVSDVAILTIPFKYLFGLQTPVLRKAWIIFAFALGILTVVIVAVRMHLSAKNPGDLSVLAIWCSLEPTVGIIAACIPTFRPLLGRSKYSDDGTMHARNRLSAHDHTRGADRMRSLSHENLSQIQLHSQTSDRDTKFTSITRRTGSRDDHCGDIELSVSAMPSIPVAVYLRKDWNVASHPESNVVLPEEFTRRASTQDKRNCL</sequence>
<evidence type="ECO:0000256" key="2">
    <source>
        <dbReference type="ARBA" id="ARBA00022692"/>
    </source>
</evidence>
<evidence type="ECO:0000313" key="10">
    <source>
        <dbReference type="Proteomes" id="UP000193689"/>
    </source>
</evidence>
<keyword evidence="3 7" id="KW-1133">Transmembrane helix</keyword>
<dbReference type="RefSeq" id="XP_040720503.1">
    <property type="nucleotide sequence ID" value="XM_040863152.1"/>
</dbReference>
<dbReference type="GeneID" id="63779364"/>
<dbReference type="GO" id="GO:0016020">
    <property type="term" value="C:membrane"/>
    <property type="evidence" value="ECO:0007669"/>
    <property type="project" value="UniProtKB-SubCell"/>
</dbReference>
<evidence type="ECO:0000259" key="8">
    <source>
        <dbReference type="Pfam" id="PF20684"/>
    </source>
</evidence>
<keyword evidence="10" id="KW-1185">Reference proteome</keyword>
<protein>
    <recommendedName>
        <fullName evidence="8">Rhodopsin domain-containing protein</fullName>
    </recommendedName>
</protein>
<organism evidence="9 10">
    <name type="scientific">Pseudomassariella vexata</name>
    <dbReference type="NCBI Taxonomy" id="1141098"/>
    <lineage>
        <taxon>Eukaryota</taxon>
        <taxon>Fungi</taxon>
        <taxon>Dikarya</taxon>
        <taxon>Ascomycota</taxon>
        <taxon>Pezizomycotina</taxon>
        <taxon>Sordariomycetes</taxon>
        <taxon>Xylariomycetidae</taxon>
        <taxon>Amphisphaeriales</taxon>
        <taxon>Pseudomassariaceae</taxon>
        <taxon>Pseudomassariella</taxon>
    </lineage>
</organism>
<evidence type="ECO:0000313" key="9">
    <source>
        <dbReference type="EMBL" id="ORY70911.1"/>
    </source>
</evidence>
<comment type="caution">
    <text evidence="9">The sequence shown here is derived from an EMBL/GenBank/DDBJ whole genome shotgun (WGS) entry which is preliminary data.</text>
</comment>
<accession>A0A1Y2EH57</accession>
<dbReference type="Pfam" id="PF20684">
    <property type="entry name" value="Fung_rhodopsin"/>
    <property type="match status" value="1"/>
</dbReference>
<name>A0A1Y2EH57_9PEZI</name>
<evidence type="ECO:0000256" key="3">
    <source>
        <dbReference type="ARBA" id="ARBA00022989"/>
    </source>
</evidence>
<feature type="transmembrane region" description="Helical" evidence="7">
    <location>
        <begin position="28"/>
        <end position="46"/>
    </location>
</feature>
<evidence type="ECO:0000256" key="5">
    <source>
        <dbReference type="ARBA" id="ARBA00038359"/>
    </source>
</evidence>
<comment type="similarity">
    <text evidence="5">Belongs to the SAT4 family.</text>
</comment>
<reference evidence="9 10" key="1">
    <citation type="submission" date="2016-07" db="EMBL/GenBank/DDBJ databases">
        <title>Pervasive Adenine N6-methylation of Active Genes in Fungi.</title>
        <authorList>
            <consortium name="DOE Joint Genome Institute"/>
            <person name="Mondo S.J."/>
            <person name="Dannebaum R.O."/>
            <person name="Kuo R.C."/>
            <person name="Labutti K."/>
            <person name="Haridas S."/>
            <person name="Kuo A."/>
            <person name="Salamov A."/>
            <person name="Ahrendt S.R."/>
            <person name="Lipzen A."/>
            <person name="Sullivan W."/>
            <person name="Andreopoulos W.B."/>
            <person name="Clum A."/>
            <person name="Lindquist E."/>
            <person name="Daum C."/>
            <person name="Ramamoorthy G.K."/>
            <person name="Gryganskyi A."/>
            <person name="Culley D."/>
            <person name="Magnuson J.K."/>
            <person name="James T.Y."/>
            <person name="O'Malley M.A."/>
            <person name="Stajich J.E."/>
            <person name="Spatafora J.W."/>
            <person name="Visel A."/>
            <person name="Grigoriev I.V."/>
        </authorList>
    </citation>
    <scope>NUCLEOTIDE SEQUENCE [LARGE SCALE GENOMIC DNA]</scope>
    <source>
        <strain evidence="9 10">CBS 129021</strain>
    </source>
</reference>
<dbReference type="InterPro" id="IPR052337">
    <property type="entry name" value="SAT4-like"/>
</dbReference>
<gene>
    <name evidence="9" type="ORF">BCR38DRAFT_479445</name>
</gene>
<dbReference type="AlphaFoldDB" id="A0A1Y2EH57"/>
<dbReference type="PANTHER" id="PTHR33048">
    <property type="entry name" value="PTH11-LIKE INTEGRAL MEMBRANE PROTEIN (AFU_ORTHOLOGUE AFUA_5G11245)"/>
    <property type="match status" value="1"/>
</dbReference>
<feature type="transmembrane region" description="Helical" evidence="7">
    <location>
        <begin position="58"/>
        <end position="81"/>
    </location>
</feature>
<keyword evidence="4 7" id="KW-0472">Membrane</keyword>
<evidence type="ECO:0000256" key="6">
    <source>
        <dbReference type="SAM" id="MobiDB-lite"/>
    </source>
</evidence>
<dbReference type="PANTHER" id="PTHR33048:SF157">
    <property type="entry name" value="INTEGRAL MEMBRANE PROTEIN"/>
    <property type="match status" value="1"/>
</dbReference>
<dbReference type="OrthoDB" id="5278984at2759"/>
<keyword evidence="2 7" id="KW-0812">Transmembrane</keyword>
<evidence type="ECO:0000256" key="4">
    <source>
        <dbReference type="ARBA" id="ARBA00023136"/>
    </source>
</evidence>
<evidence type="ECO:0000256" key="1">
    <source>
        <dbReference type="ARBA" id="ARBA00004141"/>
    </source>
</evidence>
<dbReference type="InterPro" id="IPR049326">
    <property type="entry name" value="Rhodopsin_dom_fungi"/>
</dbReference>
<feature type="region of interest" description="Disordered" evidence="6">
    <location>
        <begin position="125"/>
        <end position="146"/>
    </location>
</feature>